<dbReference type="AlphaFoldDB" id="A0A399EBC3"/>
<evidence type="ECO:0000313" key="10">
    <source>
        <dbReference type="Proteomes" id="UP000266089"/>
    </source>
</evidence>
<comment type="caution">
    <text evidence="9">The sequence shown here is derived from an EMBL/GenBank/DDBJ whole genome shotgun (WGS) entry which is preliminary data.</text>
</comment>
<evidence type="ECO:0000256" key="5">
    <source>
        <dbReference type="ARBA" id="ARBA00022963"/>
    </source>
</evidence>
<evidence type="ECO:0000256" key="2">
    <source>
        <dbReference type="ARBA" id="ARBA00008664"/>
    </source>
</evidence>
<sequence>MRRGSTFNRLWAVWGLLRPRGRRKSDRLWLFLLFVGVVGYLAWETYLRPVPPVYRSAGGLELYFAPQQGPTAKSRLLGLINTAQQQVEVAALELEDREIGQALIRAAARGVRVRMLNDSDYRRETRESLGVRSSSRARCETLQRVQVCYDSRPHALMHHKFVLIDNLGVWTGSTNLTWNAFERNNENSLWLPVPGLVQVYRAEFEALFAGQENGLGRSARFQIGSTLGTVYFSPAGGQEARRAILERLGQAQREIWVAAYVLTDTRIVEALVKAHRRGVRVRVVIDTRNLENSRDETLKQAGVEVRKDGNPYTMHHKVMVVDGEWVITGSYNFTNSGFGRNNENLLILRDSTLAQRYQREVESIWRAGSRL</sequence>
<dbReference type="SMART" id="SM00155">
    <property type="entry name" value="PLDc"/>
    <property type="match status" value="2"/>
</dbReference>
<feature type="transmembrane region" description="Helical" evidence="7">
    <location>
        <begin position="28"/>
        <end position="46"/>
    </location>
</feature>
<dbReference type="PIRSF" id="PIRSF000850">
    <property type="entry name" value="Phospholipase_D_PSS"/>
    <property type="match status" value="1"/>
</dbReference>
<dbReference type="EMBL" id="QWKX01000004">
    <property type="protein sequence ID" value="RIH79621.1"/>
    <property type="molecule type" value="Genomic_DNA"/>
</dbReference>
<dbReference type="GO" id="GO:0006793">
    <property type="term" value="P:phosphorus metabolic process"/>
    <property type="evidence" value="ECO:0007669"/>
    <property type="project" value="UniProtKB-ARBA"/>
</dbReference>
<evidence type="ECO:0000256" key="7">
    <source>
        <dbReference type="SAM" id="Phobius"/>
    </source>
</evidence>
<dbReference type="InterPro" id="IPR001736">
    <property type="entry name" value="PLipase_D/transphosphatidylase"/>
</dbReference>
<evidence type="ECO:0000256" key="1">
    <source>
        <dbReference type="ARBA" id="ARBA00000798"/>
    </source>
</evidence>
<comment type="catalytic activity">
    <reaction evidence="1">
        <text>a 1,2-diacyl-sn-glycero-3-phosphocholine + H2O = a 1,2-diacyl-sn-glycero-3-phosphate + choline + H(+)</text>
        <dbReference type="Rhea" id="RHEA:14445"/>
        <dbReference type="ChEBI" id="CHEBI:15354"/>
        <dbReference type="ChEBI" id="CHEBI:15377"/>
        <dbReference type="ChEBI" id="CHEBI:15378"/>
        <dbReference type="ChEBI" id="CHEBI:57643"/>
        <dbReference type="ChEBI" id="CHEBI:58608"/>
        <dbReference type="EC" id="3.1.4.4"/>
    </reaction>
</comment>
<keyword evidence="5" id="KW-0442">Lipid degradation</keyword>
<evidence type="ECO:0000313" key="9">
    <source>
        <dbReference type="EMBL" id="RIH79621.1"/>
    </source>
</evidence>
<keyword evidence="6" id="KW-0443">Lipid metabolism</keyword>
<accession>A0A399EBC3</accession>
<dbReference type="InterPro" id="IPR051406">
    <property type="entry name" value="PLD_domain"/>
</dbReference>
<reference evidence="9 10" key="1">
    <citation type="submission" date="2018-08" db="EMBL/GenBank/DDBJ databases">
        <title>Meiothermus cateniformans JCM 15151 genome sequencing project.</title>
        <authorList>
            <person name="Da Costa M.S."/>
            <person name="Albuquerque L."/>
            <person name="Raposo P."/>
            <person name="Froufe H.J.C."/>
            <person name="Barroso C.S."/>
            <person name="Egas C."/>
        </authorList>
    </citation>
    <scope>NUCLEOTIDE SEQUENCE [LARGE SCALE GENOMIC DNA]</scope>
    <source>
        <strain evidence="9 10">JCM 15151</strain>
    </source>
</reference>
<dbReference type="PANTHER" id="PTHR43856">
    <property type="entry name" value="CARDIOLIPIN HYDROLASE"/>
    <property type="match status" value="1"/>
</dbReference>
<dbReference type="GO" id="GO:0016042">
    <property type="term" value="P:lipid catabolic process"/>
    <property type="evidence" value="ECO:0007669"/>
    <property type="project" value="UniProtKB-KW"/>
</dbReference>
<dbReference type="EC" id="3.1.4.4" evidence="3"/>
<protein>
    <recommendedName>
        <fullName evidence="3">phospholipase D</fullName>
        <ecNumber evidence="3">3.1.4.4</ecNumber>
    </recommendedName>
</protein>
<comment type="similarity">
    <text evidence="2">Belongs to the phospholipase D family.</text>
</comment>
<dbReference type="Gene3D" id="3.30.870.10">
    <property type="entry name" value="Endonuclease Chain A"/>
    <property type="match status" value="2"/>
</dbReference>
<dbReference type="CDD" id="cd09116">
    <property type="entry name" value="PLDc_Nuc_like"/>
    <property type="match status" value="1"/>
</dbReference>
<dbReference type="PANTHER" id="PTHR43856:SF1">
    <property type="entry name" value="MITOCHONDRIAL CARDIOLIPIN HYDROLASE"/>
    <property type="match status" value="1"/>
</dbReference>
<feature type="domain" description="PLD phosphodiesterase" evidence="8">
    <location>
        <begin position="153"/>
        <end position="180"/>
    </location>
</feature>
<proteinExistence type="inferred from homology"/>
<feature type="domain" description="PLD phosphodiesterase" evidence="8">
    <location>
        <begin position="310"/>
        <end position="337"/>
    </location>
</feature>
<keyword evidence="7" id="KW-0812">Transmembrane</keyword>
<name>A0A399EBC3_9DEIN</name>
<organism evidence="9 10">
    <name type="scientific">Meiothermus taiwanensis</name>
    <dbReference type="NCBI Taxonomy" id="172827"/>
    <lineage>
        <taxon>Bacteria</taxon>
        <taxon>Thermotogati</taxon>
        <taxon>Deinococcota</taxon>
        <taxon>Deinococci</taxon>
        <taxon>Thermales</taxon>
        <taxon>Thermaceae</taxon>
        <taxon>Meiothermus</taxon>
    </lineage>
</organism>
<gene>
    <name evidence="9" type="primary">pld</name>
    <name evidence="9" type="ORF">Mcate_00260</name>
</gene>
<evidence type="ECO:0000259" key="8">
    <source>
        <dbReference type="PROSITE" id="PS50035"/>
    </source>
</evidence>
<dbReference type="RefSeq" id="WP_223299716.1">
    <property type="nucleotide sequence ID" value="NZ_JBHSXZ010000035.1"/>
</dbReference>
<keyword evidence="7" id="KW-0472">Membrane</keyword>
<dbReference type="Pfam" id="PF13091">
    <property type="entry name" value="PLDc_2"/>
    <property type="match status" value="2"/>
</dbReference>
<dbReference type="CDD" id="cd09170">
    <property type="entry name" value="PLDc_Nuc"/>
    <property type="match status" value="1"/>
</dbReference>
<dbReference type="Proteomes" id="UP000266089">
    <property type="component" value="Unassembled WGS sequence"/>
</dbReference>
<keyword evidence="4 9" id="KW-0378">Hydrolase</keyword>
<evidence type="ECO:0000256" key="4">
    <source>
        <dbReference type="ARBA" id="ARBA00022801"/>
    </source>
</evidence>
<dbReference type="PROSITE" id="PS50035">
    <property type="entry name" value="PLD"/>
    <property type="match status" value="2"/>
</dbReference>
<keyword evidence="7" id="KW-1133">Transmembrane helix</keyword>
<evidence type="ECO:0000256" key="6">
    <source>
        <dbReference type="ARBA" id="ARBA00023098"/>
    </source>
</evidence>
<evidence type="ECO:0000256" key="3">
    <source>
        <dbReference type="ARBA" id="ARBA00012027"/>
    </source>
</evidence>
<dbReference type="InterPro" id="IPR025202">
    <property type="entry name" value="PLD-like_dom"/>
</dbReference>
<dbReference type="SUPFAM" id="SSF56024">
    <property type="entry name" value="Phospholipase D/nuclease"/>
    <property type="match status" value="2"/>
</dbReference>
<dbReference type="GO" id="GO:0016891">
    <property type="term" value="F:RNA endonuclease activity producing 5'-phosphomonoesters, hydrolytic mechanism"/>
    <property type="evidence" value="ECO:0007669"/>
    <property type="project" value="TreeGrafter"/>
</dbReference>
<dbReference type="GO" id="GO:0004630">
    <property type="term" value="F:phospholipase D activity"/>
    <property type="evidence" value="ECO:0007669"/>
    <property type="project" value="UniProtKB-EC"/>
</dbReference>